<proteinExistence type="predicted"/>
<accession>A0A1L7W1J0</accession>
<organism evidence="1 2">
    <name type="scientific">Fusarium proliferatum (strain ET1)</name>
    <name type="common">Orchid endophyte fungus</name>
    <dbReference type="NCBI Taxonomy" id="1227346"/>
    <lineage>
        <taxon>Eukaryota</taxon>
        <taxon>Fungi</taxon>
        <taxon>Dikarya</taxon>
        <taxon>Ascomycota</taxon>
        <taxon>Pezizomycotina</taxon>
        <taxon>Sordariomycetes</taxon>
        <taxon>Hypocreomycetidae</taxon>
        <taxon>Hypocreales</taxon>
        <taxon>Nectriaceae</taxon>
        <taxon>Fusarium</taxon>
        <taxon>Fusarium fujikuroi species complex</taxon>
    </lineage>
</organism>
<dbReference type="Proteomes" id="UP000183971">
    <property type="component" value="Unassembled WGS sequence"/>
</dbReference>
<dbReference type="GeneID" id="42056457"/>
<protein>
    <submittedName>
        <fullName evidence="1">Related to beta transducin-like protein</fullName>
    </submittedName>
</protein>
<evidence type="ECO:0000313" key="2">
    <source>
        <dbReference type="Proteomes" id="UP000183971"/>
    </source>
</evidence>
<gene>
    <name evidence="1" type="ORF">FPRO_11588</name>
</gene>
<dbReference type="AlphaFoldDB" id="A0A1L7W1J0"/>
<sequence>MSGENGGVAAQADILGIPGAALNTIGFAQGLLRAVSADNANPNAVIQVQQIGSCFQSNGPWAAKIPDVLSRASCVRLERLSAWVGWAKDDTPAFMSQTTGGQTAALLCCALGSLYSKSRCGLLLYDLCRDILPADRQLSSPTQLGDVCMLLERKSACLGFGNHLALQVTRLRQCFFEAGLDVPRDLADTPAEEDLNNFLSGVCSALQDESLILQVSGTRCVGTLLALTLAMCPEDVSVRINREVFMSGLRDNIIFSVTTEDGSSTQIHLETKLEIKKAGFLKRHIIADSQHKRNEELRFTCDGIFSSQLDLSLSMVGADSSQPLKLAISNFVASIAMEPTADCFYNSNTTYERERLFPTQGLKVILGPTYRQTISQRLEKVLCCPSDALQSPKEAFNRLQNTLRVVLPLKNCTCSSCKIGKIWDVTRHPKSHLNAYLPWIHCPVSRLWRDVAQITQASLLFLFLQYSLNTSLRSHIGDDTYPYLIDVIWSRFNESHDHKYKSIGPSWLHNHIIYLVGDFELFYGENIPAAICNSSGASTIYPATLEVPEISSPWAVQYELVDGRLHYQADSYDFIIPVMPGIKASKALTRPKAKRSISKGVITVPSGLGEHSSLIMTLRPALMQRSQALLLRCQIKQGNGTIEANFLDMHLGLMCLNPADSCDHDLSTPFDPTKDNLIIKATSVMEPVAPGKSSIGVTLTHRNRESQFLCCSKTVPQLYQGDCCLPCAVAQAMRENCKVVIGGSPGMYLIYR</sequence>
<dbReference type="VEuPathDB" id="FungiDB:FPRO_11588"/>
<dbReference type="RefSeq" id="XP_031086675.1">
    <property type="nucleotide sequence ID" value="XM_031221080.1"/>
</dbReference>
<dbReference type="EMBL" id="FJOF01000010">
    <property type="protein sequence ID" value="CZR46141.1"/>
    <property type="molecule type" value="Genomic_DNA"/>
</dbReference>
<reference evidence="2" key="1">
    <citation type="journal article" date="2016" name="Genome Biol. Evol.">
        <title>Comparative 'omics' of the Fusarium fujikuroi species complex highlights differences in genetic potential and metabolite synthesis.</title>
        <authorList>
            <person name="Niehaus E.-M."/>
            <person name="Muensterkoetter M."/>
            <person name="Proctor R.H."/>
            <person name="Brown D.W."/>
            <person name="Sharon A."/>
            <person name="Idan Y."/>
            <person name="Oren-Young L."/>
            <person name="Sieber C.M."/>
            <person name="Novak O."/>
            <person name="Pencik A."/>
            <person name="Tarkowska D."/>
            <person name="Hromadova K."/>
            <person name="Freeman S."/>
            <person name="Maymon M."/>
            <person name="Elazar M."/>
            <person name="Youssef S.A."/>
            <person name="El-Shabrawy E.S.M."/>
            <person name="Shalaby A.B.A."/>
            <person name="Houterman P."/>
            <person name="Brock N.L."/>
            <person name="Burkhardt I."/>
            <person name="Tsavkelova E.A."/>
            <person name="Dickschat J.S."/>
            <person name="Galuszka P."/>
            <person name="Gueldener U."/>
            <person name="Tudzynski B."/>
        </authorList>
    </citation>
    <scope>NUCLEOTIDE SEQUENCE [LARGE SCALE GENOMIC DNA]</scope>
    <source>
        <strain evidence="2">ET1</strain>
    </source>
</reference>
<name>A0A1L7W1J0_FUSPR</name>
<keyword evidence="2" id="KW-1185">Reference proteome</keyword>
<comment type="caution">
    <text evidence="1">The sequence shown here is derived from an EMBL/GenBank/DDBJ whole genome shotgun (WGS) entry which is preliminary data.</text>
</comment>
<evidence type="ECO:0000313" key="1">
    <source>
        <dbReference type="EMBL" id="CZR46141.1"/>
    </source>
</evidence>